<evidence type="ECO:0000313" key="2">
    <source>
        <dbReference type="EMBL" id="GBM02282.1"/>
    </source>
</evidence>
<proteinExistence type="predicted"/>
<evidence type="ECO:0000313" key="3">
    <source>
        <dbReference type="EMBL" id="GBM02335.1"/>
    </source>
</evidence>
<organism evidence="2 4">
    <name type="scientific">Araneus ventricosus</name>
    <name type="common">Orbweaver spider</name>
    <name type="synonym">Epeira ventricosa</name>
    <dbReference type="NCBI Taxonomy" id="182803"/>
    <lineage>
        <taxon>Eukaryota</taxon>
        <taxon>Metazoa</taxon>
        <taxon>Ecdysozoa</taxon>
        <taxon>Arthropoda</taxon>
        <taxon>Chelicerata</taxon>
        <taxon>Arachnida</taxon>
        <taxon>Araneae</taxon>
        <taxon>Araneomorphae</taxon>
        <taxon>Entelegynae</taxon>
        <taxon>Araneoidea</taxon>
        <taxon>Araneidae</taxon>
        <taxon>Araneus</taxon>
    </lineage>
</organism>
<keyword evidence="4" id="KW-1185">Reference proteome</keyword>
<dbReference type="AlphaFoldDB" id="A0A4Y2CCY1"/>
<gene>
    <name evidence="3" type="ORF">AVEN_58017_1</name>
    <name evidence="2" type="ORF">AVEN_6337_1</name>
</gene>
<protein>
    <submittedName>
        <fullName evidence="2">Uncharacterized protein</fullName>
    </submittedName>
</protein>
<accession>A0A4Y2CCY1</accession>
<dbReference type="EMBL" id="BGPR01162830">
    <property type="protein sequence ID" value="GBM02282.1"/>
    <property type="molecule type" value="Genomic_DNA"/>
</dbReference>
<dbReference type="OrthoDB" id="6467135at2759"/>
<reference evidence="2 4" key="1">
    <citation type="journal article" date="2019" name="Sci. Rep.">
        <title>Orb-weaving spider Araneus ventricosus genome elucidates the spidroin gene catalogue.</title>
        <authorList>
            <person name="Kono N."/>
            <person name="Nakamura H."/>
            <person name="Ohtoshi R."/>
            <person name="Moran D.A.P."/>
            <person name="Shinohara A."/>
            <person name="Yoshida Y."/>
            <person name="Fujiwara M."/>
            <person name="Mori M."/>
            <person name="Tomita M."/>
            <person name="Arakawa K."/>
        </authorList>
    </citation>
    <scope>NUCLEOTIDE SEQUENCE [LARGE SCALE GENOMIC DNA]</scope>
</reference>
<dbReference type="Proteomes" id="UP000499080">
    <property type="component" value="Unassembled WGS sequence"/>
</dbReference>
<name>A0A4Y2CCY1_ARAVE</name>
<evidence type="ECO:0000256" key="1">
    <source>
        <dbReference type="SAM" id="MobiDB-lite"/>
    </source>
</evidence>
<dbReference type="EMBL" id="BGPR01162846">
    <property type="protein sequence ID" value="GBM02335.1"/>
    <property type="molecule type" value="Genomic_DNA"/>
</dbReference>
<evidence type="ECO:0000313" key="4">
    <source>
        <dbReference type="Proteomes" id="UP000499080"/>
    </source>
</evidence>
<feature type="region of interest" description="Disordered" evidence="1">
    <location>
        <begin position="68"/>
        <end position="96"/>
    </location>
</feature>
<sequence>MFSYISYCLNGKAEKKFGLTEEYGDYKVVLKIYYGNVCARNPEKYWIGQTQEMDITRKRHSPLWKDIGRQISSQPSREGEGDAQPSREGEGDWFSSPSTYNCFETAGMKYKNTKSDIALSFCIRFFRGL</sequence>
<feature type="compositionally biased region" description="Basic and acidic residues" evidence="1">
    <location>
        <begin position="77"/>
        <end position="90"/>
    </location>
</feature>
<comment type="caution">
    <text evidence="2">The sequence shown here is derived from an EMBL/GenBank/DDBJ whole genome shotgun (WGS) entry which is preliminary data.</text>
</comment>